<protein>
    <submittedName>
        <fullName evidence="1">Uncharacterized protein</fullName>
    </submittedName>
</protein>
<dbReference type="RefSeq" id="WP_310332518.1">
    <property type="nucleotide sequence ID" value="NZ_JAVDXV010000010.1"/>
</dbReference>
<sequence length="155" mass="17698">MGYRFKGLVTLDPRVAEVALANWPFCQLKREEQQFSGYILRCPDENDLHPTDGDAEWERVIDQADQVRSSLPALSNRFPESWLIYVEVECFGGTCQNTGAQYLAGSAVATFEAGEAEADLATILSPLGIQLDEDQHFRPFTRGYFERRRYRRNDV</sequence>
<evidence type="ECO:0000313" key="2">
    <source>
        <dbReference type="Proteomes" id="UP001180825"/>
    </source>
</evidence>
<name>A0ABU2AE75_9BURK</name>
<accession>A0ABU2AE75</accession>
<reference evidence="1 2" key="1">
    <citation type="submission" date="2023-07" db="EMBL/GenBank/DDBJ databases">
        <title>Sorghum-associated microbial communities from plants grown in Nebraska, USA.</title>
        <authorList>
            <person name="Schachtman D."/>
        </authorList>
    </citation>
    <scope>NUCLEOTIDE SEQUENCE [LARGE SCALE GENOMIC DNA]</scope>
    <source>
        <strain evidence="1 2">BE316</strain>
    </source>
</reference>
<dbReference type="EMBL" id="JAVDXV010000010">
    <property type="protein sequence ID" value="MDR7335514.1"/>
    <property type="molecule type" value="Genomic_DNA"/>
</dbReference>
<evidence type="ECO:0000313" key="1">
    <source>
        <dbReference type="EMBL" id="MDR7335514.1"/>
    </source>
</evidence>
<proteinExistence type="predicted"/>
<keyword evidence="2" id="KW-1185">Reference proteome</keyword>
<comment type="caution">
    <text evidence="1">The sequence shown here is derived from an EMBL/GenBank/DDBJ whole genome shotgun (WGS) entry which is preliminary data.</text>
</comment>
<dbReference type="Proteomes" id="UP001180825">
    <property type="component" value="Unassembled WGS sequence"/>
</dbReference>
<gene>
    <name evidence="1" type="ORF">J2X21_004679</name>
</gene>
<organism evidence="1 2">
    <name type="scientific">Roseateles asaccharophilus</name>
    <dbReference type="NCBI Taxonomy" id="582607"/>
    <lineage>
        <taxon>Bacteria</taxon>
        <taxon>Pseudomonadati</taxon>
        <taxon>Pseudomonadota</taxon>
        <taxon>Betaproteobacteria</taxon>
        <taxon>Burkholderiales</taxon>
        <taxon>Sphaerotilaceae</taxon>
        <taxon>Roseateles</taxon>
    </lineage>
</organism>